<feature type="compositionally biased region" description="Low complexity" evidence="1">
    <location>
        <begin position="54"/>
        <end position="65"/>
    </location>
</feature>
<dbReference type="Proteomes" id="UP001642484">
    <property type="component" value="Unassembled WGS sequence"/>
</dbReference>
<name>A0ABP0JZ87_9DINO</name>
<evidence type="ECO:0000313" key="3">
    <source>
        <dbReference type="Proteomes" id="UP001642484"/>
    </source>
</evidence>
<feature type="compositionally biased region" description="Polar residues" evidence="1">
    <location>
        <begin position="38"/>
        <end position="50"/>
    </location>
</feature>
<reference evidence="2 3" key="1">
    <citation type="submission" date="2024-02" db="EMBL/GenBank/DDBJ databases">
        <authorList>
            <person name="Chen Y."/>
            <person name="Shah S."/>
            <person name="Dougan E. K."/>
            <person name="Thang M."/>
            <person name="Chan C."/>
        </authorList>
    </citation>
    <scope>NUCLEOTIDE SEQUENCE [LARGE SCALE GENOMIC DNA]</scope>
</reference>
<organism evidence="2 3">
    <name type="scientific">Durusdinium trenchii</name>
    <dbReference type="NCBI Taxonomy" id="1381693"/>
    <lineage>
        <taxon>Eukaryota</taxon>
        <taxon>Sar</taxon>
        <taxon>Alveolata</taxon>
        <taxon>Dinophyceae</taxon>
        <taxon>Suessiales</taxon>
        <taxon>Symbiodiniaceae</taxon>
        <taxon>Durusdinium</taxon>
    </lineage>
</organism>
<accession>A0ABP0JZ87</accession>
<comment type="caution">
    <text evidence="2">The sequence shown here is derived from an EMBL/GenBank/DDBJ whole genome shotgun (WGS) entry which is preliminary data.</text>
</comment>
<protein>
    <submittedName>
        <fullName evidence="2">Uncharacterized protein</fullName>
    </submittedName>
</protein>
<proteinExistence type="predicted"/>
<evidence type="ECO:0000256" key="1">
    <source>
        <dbReference type="SAM" id="MobiDB-lite"/>
    </source>
</evidence>
<evidence type="ECO:0000313" key="2">
    <source>
        <dbReference type="EMBL" id="CAK9019505.1"/>
    </source>
</evidence>
<feature type="compositionally biased region" description="Low complexity" evidence="1">
    <location>
        <begin position="77"/>
        <end position="87"/>
    </location>
</feature>
<dbReference type="EMBL" id="CAXAMN010006880">
    <property type="protein sequence ID" value="CAK9019505.1"/>
    <property type="molecule type" value="Genomic_DNA"/>
</dbReference>
<sequence>MSTSGWSFMDEGLVQLPDQEPSPQPGSKDSQHSPHFKATSSEMQQGSTRADQGPLSTPLPTTPLLRPHPDFLEELSEASSGSSSVSSCKLAPTVHVPSGQWISLSHPNAKLMLGLLGGRAEDQWDI</sequence>
<gene>
    <name evidence="2" type="ORF">CCMP2556_LOCUS13683</name>
</gene>
<feature type="region of interest" description="Disordered" evidence="1">
    <location>
        <begin position="1"/>
        <end position="89"/>
    </location>
</feature>
<keyword evidence="3" id="KW-1185">Reference proteome</keyword>